<dbReference type="InterPro" id="IPR040097">
    <property type="entry name" value="FAAL/FAAC"/>
</dbReference>
<evidence type="ECO:0000259" key="5">
    <source>
        <dbReference type="Pfam" id="PF00501"/>
    </source>
</evidence>
<dbReference type="InterPro" id="IPR042099">
    <property type="entry name" value="ANL_N_sf"/>
</dbReference>
<dbReference type="eggNOG" id="COG0318">
    <property type="taxonomic scope" value="Bacteria"/>
</dbReference>
<dbReference type="Pfam" id="PF23024">
    <property type="entry name" value="AMP-dom_DIP2-like"/>
    <property type="match status" value="1"/>
</dbReference>
<reference evidence="7 8" key="1">
    <citation type="submission" date="2013-02" db="EMBL/GenBank/DDBJ databases">
        <title>Draft genome sequence of Amycolatopsis vancoresmycina strain DSM 44592T.</title>
        <authorList>
            <person name="Kumar S."/>
            <person name="Kaur N."/>
            <person name="Kaur C."/>
            <person name="Raghava G.P.S."/>
            <person name="Mayilraj S."/>
        </authorList>
    </citation>
    <scope>NUCLEOTIDE SEQUENCE [LARGE SCALE GENOMIC DNA]</scope>
    <source>
        <strain evidence="7 8">DSM 44592</strain>
    </source>
</reference>
<evidence type="ECO:0000256" key="2">
    <source>
        <dbReference type="ARBA" id="ARBA00022598"/>
    </source>
</evidence>
<dbReference type="RefSeq" id="WP_004560132.1">
    <property type="nucleotide sequence ID" value="NZ_AOUO01000630.1"/>
</dbReference>
<feature type="domain" description="AMP-binding enzyme C-terminal" evidence="6">
    <location>
        <begin position="402"/>
        <end position="502"/>
    </location>
</feature>
<dbReference type="GO" id="GO:0006633">
    <property type="term" value="P:fatty acid biosynthetic process"/>
    <property type="evidence" value="ECO:0007669"/>
    <property type="project" value="TreeGrafter"/>
</dbReference>
<evidence type="ECO:0000313" key="7">
    <source>
        <dbReference type="EMBL" id="EOD63365.1"/>
    </source>
</evidence>
<proteinExistence type="inferred from homology"/>
<dbReference type="PANTHER" id="PTHR22754">
    <property type="entry name" value="DISCO-INTERACTING PROTEIN 2 DIP2 -RELATED"/>
    <property type="match status" value="1"/>
</dbReference>
<keyword evidence="2 7" id="KW-0436">Ligase</keyword>
<dbReference type="OrthoDB" id="3671040at2"/>
<dbReference type="AlphaFoldDB" id="R1HIH2"/>
<comment type="caution">
    <text evidence="7">The sequence shown here is derived from an EMBL/GenBank/DDBJ whole genome shotgun (WGS) entry which is preliminary data.</text>
</comment>
<evidence type="ECO:0000256" key="4">
    <source>
        <dbReference type="ARBA" id="ARBA00023098"/>
    </source>
</evidence>
<dbReference type="FunFam" id="3.40.50.12780:FF:000013">
    <property type="entry name" value="Long-chain-fatty-acid--AMP ligase FadD32"/>
    <property type="match status" value="1"/>
</dbReference>
<dbReference type="InterPro" id="IPR025110">
    <property type="entry name" value="AMP-bd_C"/>
</dbReference>
<dbReference type="Gene3D" id="3.30.300.30">
    <property type="match status" value="1"/>
</dbReference>
<dbReference type="CDD" id="cd05931">
    <property type="entry name" value="FAAL"/>
    <property type="match status" value="1"/>
</dbReference>
<keyword evidence="8" id="KW-1185">Reference proteome</keyword>
<dbReference type="PATRIC" id="fig|1292037.4.peg.7022"/>
<evidence type="ECO:0000256" key="3">
    <source>
        <dbReference type="ARBA" id="ARBA00022832"/>
    </source>
</evidence>
<dbReference type="GO" id="GO:0016874">
    <property type="term" value="F:ligase activity"/>
    <property type="evidence" value="ECO:0007669"/>
    <property type="project" value="UniProtKB-KW"/>
</dbReference>
<evidence type="ECO:0000256" key="1">
    <source>
        <dbReference type="ARBA" id="ARBA00006432"/>
    </source>
</evidence>
<gene>
    <name evidence="7" type="ORF">H480_37380</name>
</gene>
<dbReference type="EMBL" id="AOUO01000630">
    <property type="protein sequence ID" value="EOD63365.1"/>
    <property type="molecule type" value="Genomic_DNA"/>
</dbReference>
<dbReference type="SUPFAM" id="SSF56801">
    <property type="entry name" value="Acetyl-CoA synthetase-like"/>
    <property type="match status" value="1"/>
</dbReference>
<dbReference type="Pfam" id="PF00501">
    <property type="entry name" value="AMP-binding"/>
    <property type="match status" value="1"/>
</dbReference>
<name>R1HIH2_9PSEU</name>
<dbReference type="GO" id="GO:0005886">
    <property type="term" value="C:plasma membrane"/>
    <property type="evidence" value="ECO:0007669"/>
    <property type="project" value="TreeGrafter"/>
</dbReference>
<dbReference type="Proteomes" id="UP000014139">
    <property type="component" value="Unassembled WGS sequence"/>
</dbReference>
<keyword evidence="4" id="KW-0443">Lipid metabolism</keyword>
<dbReference type="InterPro" id="IPR045851">
    <property type="entry name" value="AMP-bd_C_sf"/>
</dbReference>
<accession>R1HIH2</accession>
<keyword evidence="3" id="KW-0276">Fatty acid metabolism</keyword>
<dbReference type="PANTHER" id="PTHR22754:SF32">
    <property type="entry name" value="DISCO-INTERACTING PROTEIN 2"/>
    <property type="match status" value="1"/>
</dbReference>
<dbReference type="InterPro" id="IPR000873">
    <property type="entry name" value="AMP-dep_synth/lig_dom"/>
</dbReference>
<organism evidence="7 8">
    <name type="scientific">Amycolatopsis vancoresmycina DSM 44592</name>
    <dbReference type="NCBI Taxonomy" id="1292037"/>
    <lineage>
        <taxon>Bacteria</taxon>
        <taxon>Bacillati</taxon>
        <taxon>Actinomycetota</taxon>
        <taxon>Actinomycetes</taxon>
        <taxon>Pseudonocardiales</taxon>
        <taxon>Pseudonocardiaceae</taxon>
        <taxon>Amycolatopsis</taxon>
    </lineage>
</organism>
<evidence type="ECO:0000259" key="6">
    <source>
        <dbReference type="Pfam" id="PF23024"/>
    </source>
</evidence>
<feature type="domain" description="AMP-dependent synthetase/ligase" evidence="5">
    <location>
        <begin position="24"/>
        <end position="369"/>
    </location>
</feature>
<sequence length="508" mass="54751">MPPAAVPDDVLTTPFTDYLLRNAREDRPAFTCRTFPGPADHTLTWPQLLARVRGVARELRRVTRPGDRVAIAARQDLGYVTAFLGTLYAGRIAVPLSVPTGRTNRARLEAAFADATPAVCLTSEDFADRVPVAARALEDIEPDDAEPPATVAMSDPAYLQYTSGSTRRPAGAVISHRALVASCWQTTQCYRADASTPLVGWVPFFHDMGLVLLLATPVFLGSRSVFCTPMEFVRDPLRWIRLLAEHPGAVTAAPNFAFDLAAEAAGELADVDLSHVNSLLNGSEPVRADTVENFARAFAPFGLPRAAHKPCYGLAEATVFVTSAGDEGATITTFDGKPHVSVGKPYGQRIRIVDKEIQVSGPNLADGYWGRDDVLAPDGWLRTGDLGFVHEGQLYVTGRLKDLIIVDGRNHHPQDIEATVEAAHPSVRRAAAFGVRDGRGEGVAVVAGCSAPGEEVETAVRRAVSAGHDLPLRALWLVRPGEVPRTSSGKVARAAARERWWGENGRHD</sequence>
<dbReference type="Gene3D" id="3.40.50.12780">
    <property type="entry name" value="N-terminal domain of ligase-like"/>
    <property type="match status" value="1"/>
</dbReference>
<dbReference type="GO" id="GO:0071766">
    <property type="term" value="P:Actinobacterium-type cell wall biogenesis"/>
    <property type="evidence" value="ECO:0007669"/>
    <property type="project" value="UniProtKB-ARBA"/>
</dbReference>
<evidence type="ECO:0000313" key="8">
    <source>
        <dbReference type="Proteomes" id="UP000014139"/>
    </source>
</evidence>
<dbReference type="GO" id="GO:0070566">
    <property type="term" value="F:adenylyltransferase activity"/>
    <property type="evidence" value="ECO:0007669"/>
    <property type="project" value="TreeGrafter"/>
</dbReference>
<comment type="similarity">
    <text evidence="1">Belongs to the ATP-dependent AMP-binding enzyme family.</text>
</comment>
<protein>
    <submittedName>
        <fullName evidence="7">Fatty acyl-AMP ligase</fullName>
    </submittedName>
</protein>